<dbReference type="SUPFAM" id="SSF160755">
    <property type="entry name" value="YugN-like"/>
    <property type="match status" value="1"/>
</dbReference>
<accession>A0ABZ2C9T7</accession>
<dbReference type="Gene3D" id="3.30.310.100">
    <property type="entry name" value="YugN-like"/>
    <property type="match status" value="1"/>
</dbReference>
<proteinExistence type="predicted"/>
<dbReference type="Pfam" id="PF08868">
    <property type="entry name" value="YugN"/>
    <property type="match status" value="1"/>
</dbReference>
<reference evidence="1 2" key="1">
    <citation type="submission" date="2023-10" db="EMBL/GenBank/DDBJ databases">
        <title>Niallia locisalis sp.nov. isolated from a salt pond sample.</title>
        <authorList>
            <person name="Li X.-J."/>
            <person name="Dong L."/>
        </authorList>
    </citation>
    <scope>NUCLEOTIDE SEQUENCE [LARGE SCALE GENOMIC DNA]</scope>
    <source>
        <strain evidence="1 2">DSM 29761</strain>
    </source>
</reference>
<evidence type="ECO:0000313" key="1">
    <source>
        <dbReference type="EMBL" id="WVX79906.1"/>
    </source>
</evidence>
<evidence type="ECO:0000313" key="2">
    <source>
        <dbReference type="Proteomes" id="UP001357223"/>
    </source>
</evidence>
<dbReference type="Proteomes" id="UP001357223">
    <property type="component" value="Chromosome"/>
</dbReference>
<name>A0ABZ2C9T7_9BACI</name>
<protein>
    <submittedName>
        <fullName evidence="1">YugN-like family protein</fullName>
    </submittedName>
</protein>
<gene>
    <name evidence="1" type="ORF">R4Z09_21840</name>
</gene>
<dbReference type="RefSeq" id="WP_338448837.1">
    <property type="nucleotide sequence ID" value="NZ_CP137640.1"/>
</dbReference>
<organism evidence="1 2">
    <name type="scientific">Niallia oryzisoli</name>
    <dbReference type="NCBI Taxonomy" id="1737571"/>
    <lineage>
        <taxon>Bacteria</taxon>
        <taxon>Bacillati</taxon>
        <taxon>Bacillota</taxon>
        <taxon>Bacilli</taxon>
        <taxon>Bacillales</taxon>
        <taxon>Bacillaceae</taxon>
        <taxon>Niallia</taxon>
    </lineage>
</organism>
<sequence>MIELPTRLEGKVFDMYELELTLKPYGFSVGGNWDYEHGYFDCKVREEDGYQFLRLPFEAIDGQLDARGCRVKVGRPFLLSHKYQIGLDDHANSGNGSAAFNQFSEPADKDAEFSDPPINLGMTMIQKIETSLLDK</sequence>
<dbReference type="EMBL" id="CP137640">
    <property type="protein sequence ID" value="WVX79906.1"/>
    <property type="molecule type" value="Genomic_DNA"/>
</dbReference>
<keyword evidence="2" id="KW-1185">Reference proteome</keyword>
<dbReference type="InterPro" id="IPR036491">
    <property type="entry name" value="YugN-like_sf"/>
</dbReference>
<dbReference type="InterPro" id="IPR014967">
    <property type="entry name" value="Uncharacterised_YugN-like"/>
</dbReference>